<evidence type="ECO:0000259" key="2">
    <source>
        <dbReference type="Pfam" id="PF07589"/>
    </source>
</evidence>
<dbReference type="AlphaFoldDB" id="A0A246JK65"/>
<evidence type="ECO:0000313" key="3">
    <source>
        <dbReference type="EMBL" id="OWQ93036.1"/>
    </source>
</evidence>
<dbReference type="Pfam" id="PF07589">
    <property type="entry name" value="PEP-CTERM"/>
    <property type="match status" value="1"/>
</dbReference>
<dbReference type="NCBIfam" id="NF041927">
    <property type="entry name" value="Xrt_dep_XDP1"/>
    <property type="match status" value="1"/>
</dbReference>
<dbReference type="Proteomes" id="UP000197468">
    <property type="component" value="Unassembled WGS sequence"/>
</dbReference>
<dbReference type="InterPro" id="IPR049672">
    <property type="entry name" value="Xrt_dep_XDP1"/>
</dbReference>
<dbReference type="InterPro" id="IPR013424">
    <property type="entry name" value="Ice-binding_C"/>
</dbReference>
<feature type="chain" id="PRO_5013303916" description="Ice-binding protein C-terminal domain-containing protein" evidence="1">
    <location>
        <begin position="17"/>
        <end position="271"/>
    </location>
</feature>
<feature type="domain" description="Ice-binding protein C-terminal" evidence="2">
    <location>
        <begin position="241"/>
        <end position="263"/>
    </location>
</feature>
<keyword evidence="1" id="KW-0732">Signal</keyword>
<proteinExistence type="predicted"/>
<name>A0A246JK65_9BURK</name>
<evidence type="ECO:0000313" key="4">
    <source>
        <dbReference type="Proteomes" id="UP000197468"/>
    </source>
</evidence>
<dbReference type="EMBL" id="NIOF01000001">
    <property type="protein sequence ID" value="OWQ93036.1"/>
    <property type="molecule type" value="Genomic_DNA"/>
</dbReference>
<keyword evidence="4" id="KW-1185">Reference proteome</keyword>
<feature type="signal peptide" evidence="1">
    <location>
        <begin position="1"/>
        <end position="16"/>
    </location>
</feature>
<comment type="caution">
    <text evidence="3">The sequence shown here is derived from an EMBL/GenBank/DDBJ whole genome shotgun (WGS) entry which is preliminary data.</text>
</comment>
<evidence type="ECO:0000256" key="1">
    <source>
        <dbReference type="SAM" id="SignalP"/>
    </source>
</evidence>
<reference evidence="3 4" key="1">
    <citation type="journal article" date="2008" name="Int. J. Syst. Evol. Microbiol.">
        <title>Description of Roseateles aquatilis sp. nov. and Roseateles terrae sp. nov., in the class Betaproteobacteria, and emended description of the genus Roseateles.</title>
        <authorList>
            <person name="Gomila M."/>
            <person name="Bowien B."/>
            <person name="Falsen E."/>
            <person name="Moore E.R."/>
            <person name="Lalucat J."/>
        </authorList>
    </citation>
    <scope>NUCLEOTIDE SEQUENCE [LARGE SCALE GENOMIC DNA]</scope>
    <source>
        <strain evidence="3 4">CCUG 48205</strain>
    </source>
</reference>
<gene>
    <name evidence="3" type="ORF">CDN99_00575</name>
</gene>
<dbReference type="NCBIfam" id="TIGR02595">
    <property type="entry name" value="PEP_CTERM"/>
    <property type="match status" value="1"/>
</dbReference>
<protein>
    <recommendedName>
        <fullName evidence="2">Ice-binding protein C-terminal domain-containing protein</fullName>
    </recommendedName>
</protein>
<sequence length="271" mass="27429">MAAVALASLLPLSAHAISTWTASSCVSNCSETGDLAPNVSYSAYSAQINQTSNGTYSSTGAFAQSTLNYFSGSGFGVAAPSGDAQSPNHAIDNFGYQDLVLLKFDDLVKLTSVNIGWWQNDSDITVLAYTGSTTGVDVASTIAGKTAATLKSANGWSLVGSYADVGQGGGTAAINSQGLSSSWWIITAYNSQLGGATTGSDGTANGLTRGTGTSSYAGYDFVKLYSVSGTKGTPPGTNNGSVPEPASLALASLALLGVIGVRRQRGKQSQS</sequence>
<accession>A0A246JK65</accession>
<organism evidence="3 4">
    <name type="scientific">Roseateles aquatilis</name>
    <dbReference type="NCBI Taxonomy" id="431061"/>
    <lineage>
        <taxon>Bacteria</taxon>
        <taxon>Pseudomonadati</taxon>
        <taxon>Pseudomonadota</taxon>
        <taxon>Betaproteobacteria</taxon>
        <taxon>Burkholderiales</taxon>
        <taxon>Sphaerotilaceae</taxon>
        <taxon>Roseateles</taxon>
    </lineage>
</organism>